<dbReference type="Gene3D" id="1.10.1200.10">
    <property type="entry name" value="ACP-like"/>
    <property type="match status" value="1"/>
</dbReference>
<keyword evidence="7" id="KW-0963">Cytoplasm</keyword>
<proteinExistence type="inferred from homology"/>
<evidence type="ECO:0000256" key="4">
    <source>
        <dbReference type="ARBA" id="ARBA00022832"/>
    </source>
</evidence>
<keyword evidence="5 7" id="KW-0443">Lipid metabolism</keyword>
<dbReference type="RefSeq" id="WP_273585209.1">
    <property type="nucleotide sequence ID" value="NZ_JANHJP010000003.1"/>
</dbReference>
<name>A0ABT5L8L3_9MOLU</name>
<dbReference type="InterPro" id="IPR009081">
    <property type="entry name" value="PP-bd_ACP"/>
</dbReference>
<dbReference type="NCBIfam" id="NF002150">
    <property type="entry name" value="PRK00982.1-4"/>
    <property type="match status" value="1"/>
</dbReference>
<evidence type="ECO:0000256" key="3">
    <source>
        <dbReference type="ARBA" id="ARBA00022553"/>
    </source>
</evidence>
<comment type="PTM">
    <text evidence="7">4'-phosphopantetheine is transferred from CoA to a specific serine of apo-ACP by AcpS. This modification is essential for activity because fatty acids are bound in thioester linkage to the sulfhydryl of the prosthetic group.</text>
</comment>
<comment type="caution">
    <text evidence="11">The sequence shown here is derived from an EMBL/GenBank/DDBJ whole genome shotgun (WGS) entry which is preliminary data.</text>
</comment>
<comment type="function">
    <text evidence="7 9">Carrier of the growing fatty acid chain in fatty acid biosynthesis.</text>
</comment>
<keyword evidence="6 7" id="KW-0275">Fatty acid biosynthesis</keyword>
<dbReference type="Proteomes" id="UP001221763">
    <property type="component" value="Unassembled WGS sequence"/>
</dbReference>
<keyword evidence="3 7" id="KW-0597">Phosphoprotein</keyword>
<comment type="similarity">
    <text evidence="7">Belongs to the acyl carrier protein (ACP) family.</text>
</comment>
<dbReference type="PROSITE" id="PS50075">
    <property type="entry name" value="CARRIER"/>
    <property type="match status" value="1"/>
</dbReference>
<sequence length="76" mass="8842">MVLDKIKEIISTKKHLNKDQISLDKRLKEDLNLDSFSAVEIVIELENSFDLKISDEVMQQFKTVKDVVEYIESNLS</sequence>
<evidence type="ECO:0000256" key="9">
    <source>
        <dbReference type="RuleBase" id="RU003545"/>
    </source>
</evidence>
<comment type="PTM">
    <text evidence="9">4'-phosphopantetheine is transferred from CoA to a specific serine of apo-ACP by acpS.</text>
</comment>
<evidence type="ECO:0000256" key="8">
    <source>
        <dbReference type="NCBIfam" id="TIGR00517"/>
    </source>
</evidence>
<dbReference type="NCBIfam" id="TIGR00517">
    <property type="entry name" value="acyl_carrier"/>
    <property type="match status" value="1"/>
</dbReference>
<dbReference type="InterPro" id="IPR036736">
    <property type="entry name" value="ACP-like_sf"/>
</dbReference>
<keyword evidence="12" id="KW-1185">Reference proteome</keyword>
<evidence type="ECO:0000313" key="12">
    <source>
        <dbReference type="Proteomes" id="UP001221763"/>
    </source>
</evidence>
<protein>
    <recommendedName>
        <fullName evidence="7 8">Acyl carrier protein</fullName>
        <shortName evidence="7">ACP</shortName>
    </recommendedName>
</protein>
<gene>
    <name evidence="7" type="primary">acpP</name>
    <name evidence="11" type="ORF">M8044_000210</name>
</gene>
<organism evidence="11 12">
    <name type="scientific">Columbia Basin potato purple top phytoplasma</name>
    <dbReference type="NCBI Taxonomy" id="307134"/>
    <lineage>
        <taxon>Bacteria</taxon>
        <taxon>Bacillati</taxon>
        <taxon>Mycoplasmatota</taxon>
        <taxon>Mollicutes</taxon>
        <taxon>Acholeplasmatales</taxon>
        <taxon>Acholeplasmataceae</taxon>
        <taxon>Candidatus Phytoplasma</taxon>
        <taxon>16SrVI (Clover proliferation group)</taxon>
    </lineage>
</organism>
<evidence type="ECO:0000256" key="5">
    <source>
        <dbReference type="ARBA" id="ARBA00023098"/>
    </source>
</evidence>
<keyword evidence="4 7" id="KW-0276">Fatty acid metabolism</keyword>
<feature type="modified residue" description="O-(pantetheine 4'-phosphoryl)serine" evidence="7">
    <location>
        <position position="35"/>
    </location>
</feature>
<evidence type="ECO:0000256" key="7">
    <source>
        <dbReference type="HAMAP-Rule" id="MF_01217"/>
    </source>
</evidence>
<dbReference type="HAMAP" id="MF_01217">
    <property type="entry name" value="Acyl_carrier"/>
    <property type="match status" value="1"/>
</dbReference>
<dbReference type="InterPro" id="IPR003231">
    <property type="entry name" value="ACP"/>
</dbReference>
<evidence type="ECO:0000256" key="6">
    <source>
        <dbReference type="ARBA" id="ARBA00023160"/>
    </source>
</evidence>
<evidence type="ECO:0000259" key="10">
    <source>
        <dbReference type="PROSITE" id="PS50075"/>
    </source>
</evidence>
<comment type="subcellular location">
    <subcellularLocation>
        <location evidence="7">Cytoplasm</location>
    </subcellularLocation>
</comment>
<dbReference type="SUPFAM" id="SSF47336">
    <property type="entry name" value="ACP-like"/>
    <property type="match status" value="1"/>
</dbReference>
<feature type="domain" description="Carrier" evidence="10">
    <location>
        <begin position="1"/>
        <end position="75"/>
    </location>
</feature>
<evidence type="ECO:0000256" key="1">
    <source>
        <dbReference type="ARBA" id="ARBA00022450"/>
    </source>
</evidence>
<evidence type="ECO:0000256" key="2">
    <source>
        <dbReference type="ARBA" id="ARBA00022516"/>
    </source>
</evidence>
<dbReference type="PANTHER" id="PTHR20863">
    <property type="entry name" value="ACYL CARRIER PROTEIN"/>
    <property type="match status" value="1"/>
</dbReference>
<dbReference type="Pfam" id="PF00550">
    <property type="entry name" value="PP-binding"/>
    <property type="match status" value="1"/>
</dbReference>
<accession>A0ABT5L8L3</accession>
<dbReference type="EMBL" id="JANHJP010000003">
    <property type="protein sequence ID" value="MDC9031991.1"/>
    <property type="molecule type" value="Genomic_DNA"/>
</dbReference>
<keyword evidence="1 7" id="KW-0596">Phosphopantetheine</keyword>
<reference evidence="11 12" key="1">
    <citation type="journal article" date="2023" name="Plant">
        <title>Draft Genome Sequence Resource of CBPPT1, a 'Candidatus Phytoplasma trifolii'-Related Strain Associated with Potato Purple Top Disease in the Columbia Basin, U.S.A.</title>
        <authorList>
            <person name="Wei W."/>
            <person name="Shao J."/>
            <person name="Bottner-Parker K.D."/>
            <person name="Zhao Y."/>
        </authorList>
    </citation>
    <scope>NUCLEOTIDE SEQUENCE [LARGE SCALE GENOMIC DNA]</scope>
    <source>
        <strain evidence="11 12">CBPPT1</strain>
    </source>
</reference>
<keyword evidence="2 7" id="KW-0444">Lipid biosynthesis</keyword>
<dbReference type="PANTHER" id="PTHR20863:SF76">
    <property type="entry name" value="CARRIER DOMAIN-CONTAINING PROTEIN"/>
    <property type="match status" value="1"/>
</dbReference>
<evidence type="ECO:0000313" key="11">
    <source>
        <dbReference type="EMBL" id="MDC9031991.1"/>
    </source>
</evidence>
<comment type="pathway">
    <text evidence="7 9">Lipid metabolism; fatty acid biosynthesis.</text>
</comment>